<dbReference type="Gene3D" id="2.40.170.20">
    <property type="entry name" value="TonB-dependent receptor, beta-barrel domain"/>
    <property type="match status" value="1"/>
</dbReference>
<evidence type="ECO:0000256" key="8">
    <source>
        <dbReference type="PROSITE-ProRule" id="PRU01360"/>
    </source>
</evidence>
<evidence type="ECO:0000313" key="12">
    <source>
        <dbReference type="EMBL" id="ARQ97024.1"/>
    </source>
</evidence>
<dbReference type="RefSeq" id="WP_100590392.1">
    <property type="nucleotide sequence ID" value="NZ_CP015578.1"/>
</dbReference>
<reference evidence="13" key="2">
    <citation type="journal article" date="2017" name="Genome Biol. Evol.">
        <title>Comparative genomic analysis identifies a Campylobacter clade deficient in selenium metabolism.</title>
        <authorList>
            <person name="Miller W.G."/>
            <person name="Yee E."/>
            <person name="Lopes B.S."/>
            <person name="Chapman M.H."/>
            <person name="Huynh S."/>
            <person name="Bono J.L."/>
            <person name="Parker C.T."/>
            <person name="Strachan N.J.C."/>
            <person name="Forbes K.J."/>
        </authorList>
    </citation>
    <scope>NUCLEOTIDE SEQUENCE [LARGE SCALE GENOMIC DNA]</scope>
    <source>
        <strain evidence="13">NCTC 13004</strain>
    </source>
</reference>
<dbReference type="Gene3D" id="2.170.130.10">
    <property type="entry name" value="TonB-dependent receptor, plug domain"/>
    <property type="match status" value="1"/>
</dbReference>
<evidence type="ECO:0000256" key="6">
    <source>
        <dbReference type="ARBA" id="ARBA00023136"/>
    </source>
</evidence>
<dbReference type="PROSITE" id="PS52016">
    <property type="entry name" value="TONB_DEPENDENT_REC_3"/>
    <property type="match status" value="1"/>
</dbReference>
<evidence type="ECO:0000256" key="4">
    <source>
        <dbReference type="ARBA" id="ARBA00022692"/>
    </source>
</evidence>
<keyword evidence="7 8" id="KW-0998">Cell outer membrane</keyword>
<evidence type="ECO:0000259" key="11">
    <source>
        <dbReference type="Pfam" id="PF07715"/>
    </source>
</evidence>
<keyword evidence="12" id="KW-0675">Receptor</keyword>
<dbReference type="InterPro" id="IPR037066">
    <property type="entry name" value="Plug_dom_sf"/>
</dbReference>
<dbReference type="GeneID" id="46920724"/>
<evidence type="ECO:0000256" key="7">
    <source>
        <dbReference type="ARBA" id="ARBA00023237"/>
    </source>
</evidence>
<comment type="similarity">
    <text evidence="8 9">Belongs to the TonB-dependent receptor family.</text>
</comment>
<comment type="subcellular location">
    <subcellularLocation>
        <location evidence="1 8">Cell outer membrane</location>
        <topology evidence="1 8">Multi-pass membrane protein</topology>
    </subcellularLocation>
</comment>
<accession>A0A1X9SLD9</accession>
<reference evidence="13" key="1">
    <citation type="journal article" date="2017" name="Genome Biol. Evol.">
        <title>Comparative Genomic Analysis Identifies a Campylobacter Clade Deficient in Selenium Metabolism.</title>
        <authorList>
            <person name="Miller W.G."/>
            <person name="Yee E."/>
            <person name="Lopes B.S."/>
            <person name="Chapman M.H."/>
            <person name="Huynh S."/>
            <person name="Bono J.L."/>
            <person name="Parker C.T."/>
            <person name="Strachan N.J.C."/>
            <person name="Forbes K.J."/>
        </authorList>
    </citation>
    <scope>NUCLEOTIDE SEQUENCE [LARGE SCALE GENOMIC DNA]</scope>
    <source>
        <strain evidence="13">NCTC 13004</strain>
    </source>
</reference>
<dbReference type="InterPro" id="IPR000531">
    <property type="entry name" value="Beta-barrel_TonB"/>
</dbReference>
<dbReference type="InterPro" id="IPR012910">
    <property type="entry name" value="Plug_dom"/>
</dbReference>
<evidence type="ECO:0000256" key="9">
    <source>
        <dbReference type="RuleBase" id="RU003357"/>
    </source>
</evidence>
<dbReference type="PANTHER" id="PTHR30069">
    <property type="entry name" value="TONB-DEPENDENT OUTER MEMBRANE RECEPTOR"/>
    <property type="match status" value="1"/>
</dbReference>
<evidence type="ECO:0000259" key="10">
    <source>
        <dbReference type="Pfam" id="PF00593"/>
    </source>
</evidence>
<dbReference type="AlphaFoldDB" id="A0A1X9SLD9"/>
<dbReference type="Proteomes" id="UP000202031">
    <property type="component" value="Chromosome"/>
</dbReference>
<evidence type="ECO:0000256" key="3">
    <source>
        <dbReference type="ARBA" id="ARBA00022452"/>
    </source>
</evidence>
<keyword evidence="5 9" id="KW-0798">TonB box</keyword>
<dbReference type="SUPFAM" id="SSF56935">
    <property type="entry name" value="Porins"/>
    <property type="match status" value="1"/>
</dbReference>
<evidence type="ECO:0000313" key="13">
    <source>
        <dbReference type="Proteomes" id="UP000202031"/>
    </source>
</evidence>
<dbReference type="EMBL" id="CP015578">
    <property type="protein sequence ID" value="ARQ97024.1"/>
    <property type="molecule type" value="Genomic_DNA"/>
</dbReference>
<sequence length="648" mass="71828">MRVLCALCAAASLYAQDLNLGRVNVTQSYEKSILDNPITTQITKDTILNSPDLAKSLLDISGFNMVRKGGGGSEVSYRSGLSARLPIYTDGSEIHGGCGGRMDTAITYIAPQNYRSIKIIKGPQDVRYGALVNGGLMFDRGIIRLNELSYGADISMLAGSFNQRELSGEAIGGNELGSIQVNGGIYQSDNYKDGDGNIVHSEYFRKQGAIIATLTPNEESAISLSADFGDGEAAYADRAMDGTKFQRESYNLALEQALGSHILNLQGYYHYIDHVMDNFSLRPAMPNRYNISNPKREIIGTKAELKLNFDTITTYIGGSYREDKHSSRMTQNAINATEARNTLFSKDYNKNALISTSSVFTQSEYLSEDYGVFGGIRLDRVEIDKYLAGRFDRSKIQTPISGFMRYERYFDTLSLYAGVGRAERASDFWELQKVDGMSLKTEKNHQIDLGTIYDNGNLSLSTNLFVSKIDDYIILNYNGATSSFNTDALLMGGEIDANILINNFYKLGAGLSYVYGENLKDTNGLKDGDPLPQISPLVFKAVAGLVRNEWFVDLDFYANASQHRYKENYGNVAGKDLGYSDSFWTIGLNAGYKYKNYQIMLAALNLNDALYSYHTSKNGAEIATLDIPATTRVYEPGRSFWVKLRANF</sequence>
<keyword evidence="2 8" id="KW-0813">Transport</keyword>
<dbReference type="PANTHER" id="PTHR30069:SF49">
    <property type="entry name" value="OUTER MEMBRANE PROTEIN C"/>
    <property type="match status" value="1"/>
</dbReference>
<dbReference type="Pfam" id="PF07715">
    <property type="entry name" value="Plug"/>
    <property type="match status" value="1"/>
</dbReference>
<proteinExistence type="inferred from homology"/>
<keyword evidence="3 8" id="KW-1134">Transmembrane beta strand</keyword>
<dbReference type="GO" id="GO:0044718">
    <property type="term" value="P:siderophore transmembrane transport"/>
    <property type="evidence" value="ECO:0007669"/>
    <property type="project" value="TreeGrafter"/>
</dbReference>
<organism evidence="12 13">
    <name type="scientific">Campylobacter lanienae NCTC 13004</name>
    <dbReference type="NCBI Taxonomy" id="1031753"/>
    <lineage>
        <taxon>Bacteria</taxon>
        <taxon>Pseudomonadati</taxon>
        <taxon>Campylobacterota</taxon>
        <taxon>Epsilonproteobacteria</taxon>
        <taxon>Campylobacterales</taxon>
        <taxon>Campylobacteraceae</taxon>
        <taxon>Campylobacter</taxon>
    </lineage>
</organism>
<dbReference type="Pfam" id="PF00593">
    <property type="entry name" value="TonB_dep_Rec_b-barrel"/>
    <property type="match status" value="1"/>
</dbReference>
<dbReference type="InterPro" id="IPR036942">
    <property type="entry name" value="Beta-barrel_TonB_sf"/>
</dbReference>
<evidence type="ECO:0000256" key="1">
    <source>
        <dbReference type="ARBA" id="ARBA00004571"/>
    </source>
</evidence>
<name>A0A1X9SLD9_9BACT</name>
<dbReference type="KEGG" id="clx:CLAN_0253"/>
<dbReference type="InterPro" id="IPR039426">
    <property type="entry name" value="TonB-dep_rcpt-like"/>
</dbReference>
<evidence type="ECO:0000256" key="2">
    <source>
        <dbReference type="ARBA" id="ARBA00022448"/>
    </source>
</evidence>
<keyword evidence="6 8" id="KW-0472">Membrane</keyword>
<dbReference type="GO" id="GO:0015344">
    <property type="term" value="F:siderophore uptake transmembrane transporter activity"/>
    <property type="evidence" value="ECO:0007669"/>
    <property type="project" value="TreeGrafter"/>
</dbReference>
<protein>
    <submittedName>
        <fullName evidence="12">TonB-dependent copper receptor</fullName>
    </submittedName>
</protein>
<dbReference type="GO" id="GO:0009279">
    <property type="term" value="C:cell outer membrane"/>
    <property type="evidence" value="ECO:0007669"/>
    <property type="project" value="UniProtKB-SubCell"/>
</dbReference>
<feature type="domain" description="TonB-dependent receptor plug" evidence="11">
    <location>
        <begin position="39"/>
        <end position="135"/>
    </location>
</feature>
<keyword evidence="4 8" id="KW-0812">Transmembrane</keyword>
<gene>
    <name evidence="12" type="ORF">CLAN_0253</name>
</gene>
<feature type="domain" description="TonB-dependent receptor-like beta-barrel" evidence="10">
    <location>
        <begin position="190"/>
        <end position="606"/>
    </location>
</feature>
<evidence type="ECO:0000256" key="5">
    <source>
        <dbReference type="ARBA" id="ARBA00023077"/>
    </source>
</evidence>